<protein>
    <submittedName>
        <fullName evidence="1">Uncharacterized protein</fullName>
    </submittedName>
</protein>
<reference evidence="1" key="1">
    <citation type="journal article" date="2015" name="Nature">
        <title>Complex archaea that bridge the gap between prokaryotes and eukaryotes.</title>
        <authorList>
            <person name="Spang A."/>
            <person name="Saw J.H."/>
            <person name="Jorgensen S.L."/>
            <person name="Zaremba-Niedzwiedzka K."/>
            <person name="Martijn J."/>
            <person name="Lind A.E."/>
            <person name="van Eijk R."/>
            <person name="Schleper C."/>
            <person name="Guy L."/>
            <person name="Ettema T.J."/>
        </authorList>
    </citation>
    <scope>NUCLEOTIDE SEQUENCE</scope>
</reference>
<gene>
    <name evidence="1" type="ORF">LCGC14_1727210</name>
</gene>
<evidence type="ECO:0000313" key="1">
    <source>
        <dbReference type="EMBL" id="KKM08108.1"/>
    </source>
</evidence>
<organism evidence="1">
    <name type="scientific">marine sediment metagenome</name>
    <dbReference type="NCBI Taxonomy" id="412755"/>
    <lineage>
        <taxon>unclassified sequences</taxon>
        <taxon>metagenomes</taxon>
        <taxon>ecological metagenomes</taxon>
    </lineage>
</organism>
<accession>A0A0F9KAC4</accession>
<comment type="caution">
    <text evidence="1">The sequence shown here is derived from an EMBL/GenBank/DDBJ whole genome shotgun (WGS) entry which is preliminary data.</text>
</comment>
<name>A0A0F9KAC4_9ZZZZ</name>
<sequence>MAETVPGGGQYRGIIFDMGGAGIPVRKTVTFTGATSLGAIGDVPLFTVTGTILVVSLIPICTTDLVENSAATLMSLGVTDIVALFIAATEPEDIDEDDVWDAVAPATTAVALPALLKDIIVVGAANDILATVAGDTVTGGVLQFNLRYIAISDGATVVAA</sequence>
<dbReference type="EMBL" id="LAZR01015624">
    <property type="protein sequence ID" value="KKM08108.1"/>
    <property type="molecule type" value="Genomic_DNA"/>
</dbReference>
<proteinExistence type="predicted"/>
<dbReference type="AlphaFoldDB" id="A0A0F9KAC4"/>